<dbReference type="InterPro" id="IPR026022">
    <property type="entry name" value="PhoU_dom"/>
</dbReference>
<gene>
    <name evidence="10" type="primary">phoU</name>
    <name evidence="10" type="ORF">H9982_03935</name>
</gene>
<keyword evidence="4 8" id="KW-0813">Transport</keyword>
<evidence type="ECO:0000313" key="11">
    <source>
        <dbReference type="Proteomes" id="UP000824246"/>
    </source>
</evidence>
<comment type="subunit">
    <text evidence="3 8">Homodimer.</text>
</comment>
<dbReference type="EMBL" id="DXFB01000107">
    <property type="protein sequence ID" value="HIX45351.1"/>
    <property type="molecule type" value="Genomic_DNA"/>
</dbReference>
<evidence type="ECO:0000256" key="3">
    <source>
        <dbReference type="ARBA" id="ARBA00011738"/>
    </source>
</evidence>
<evidence type="ECO:0000256" key="4">
    <source>
        <dbReference type="ARBA" id="ARBA00022448"/>
    </source>
</evidence>
<comment type="caution">
    <text evidence="10">The sequence shown here is derived from an EMBL/GenBank/DDBJ whole genome shotgun (WGS) entry which is preliminary data.</text>
</comment>
<dbReference type="SUPFAM" id="SSF109755">
    <property type="entry name" value="PhoU-like"/>
    <property type="match status" value="1"/>
</dbReference>
<sequence length="233" mass="26423">MVRFIENELSALRDEIVQMWNLVYSQLQHAKMAVINLDGKAAQQIAVRERRVDAFDLKISSDVEDYIALYNPVAVDLRFILAMLKINSDLERIGDYADGMARFVSDTDAERIDAKLLKDLQLEAMFGIVFDMMEGLLHAFVTENVEEALAALAKDDMLDKINRASTDILVEHARRNVEDVALCLALGGVVRKLERTGDHMTNIAEEIIFCVDAKVMKHADKKRAREQEEEPEV</sequence>
<comment type="similarity">
    <text evidence="2 8">Belongs to the PhoU family.</text>
</comment>
<evidence type="ECO:0000256" key="7">
    <source>
        <dbReference type="ARBA" id="ARBA00056181"/>
    </source>
</evidence>
<feature type="domain" description="PhoU" evidence="9">
    <location>
        <begin position="16"/>
        <end position="103"/>
    </location>
</feature>
<dbReference type="GO" id="GO:0030643">
    <property type="term" value="P:intracellular phosphate ion homeostasis"/>
    <property type="evidence" value="ECO:0007669"/>
    <property type="project" value="InterPro"/>
</dbReference>
<dbReference type="PIRSF" id="PIRSF003107">
    <property type="entry name" value="PhoU"/>
    <property type="match status" value="1"/>
</dbReference>
<reference evidence="10" key="2">
    <citation type="submission" date="2021-04" db="EMBL/GenBank/DDBJ databases">
        <authorList>
            <person name="Gilroy R."/>
        </authorList>
    </citation>
    <scope>NUCLEOTIDE SEQUENCE</scope>
    <source>
        <strain evidence="10">ChiHjej12B11-16260</strain>
    </source>
</reference>
<dbReference type="NCBIfam" id="TIGR02135">
    <property type="entry name" value="phoU_full"/>
    <property type="match status" value="1"/>
</dbReference>
<dbReference type="Gene3D" id="1.20.58.220">
    <property type="entry name" value="Phosphate transport system protein phou homolog 2, domain 2"/>
    <property type="match status" value="1"/>
</dbReference>
<comment type="subcellular location">
    <subcellularLocation>
        <location evidence="1 8">Cytoplasm</location>
    </subcellularLocation>
</comment>
<dbReference type="GO" id="GO:0045936">
    <property type="term" value="P:negative regulation of phosphate metabolic process"/>
    <property type="evidence" value="ECO:0007669"/>
    <property type="project" value="InterPro"/>
</dbReference>
<dbReference type="InterPro" id="IPR028366">
    <property type="entry name" value="PhoU"/>
</dbReference>
<evidence type="ECO:0000256" key="1">
    <source>
        <dbReference type="ARBA" id="ARBA00004496"/>
    </source>
</evidence>
<dbReference type="GO" id="GO:0005737">
    <property type="term" value="C:cytoplasm"/>
    <property type="evidence" value="ECO:0007669"/>
    <property type="project" value="UniProtKB-SubCell"/>
</dbReference>
<comment type="function">
    <text evidence="7 8">Plays a role in the regulation of phosphate uptake.</text>
</comment>
<dbReference type="Pfam" id="PF01895">
    <property type="entry name" value="PhoU"/>
    <property type="match status" value="2"/>
</dbReference>
<proteinExistence type="inferred from homology"/>
<dbReference type="InterPro" id="IPR038078">
    <property type="entry name" value="PhoU-like_sf"/>
</dbReference>
<dbReference type="Proteomes" id="UP000824246">
    <property type="component" value="Unassembled WGS sequence"/>
</dbReference>
<dbReference type="PANTHER" id="PTHR42930">
    <property type="entry name" value="PHOSPHATE-SPECIFIC TRANSPORT SYSTEM ACCESSORY PROTEIN PHOU"/>
    <property type="match status" value="1"/>
</dbReference>
<dbReference type="AlphaFoldDB" id="A0A9D1VR05"/>
<evidence type="ECO:0000256" key="5">
    <source>
        <dbReference type="ARBA" id="ARBA00022490"/>
    </source>
</evidence>
<evidence type="ECO:0000256" key="2">
    <source>
        <dbReference type="ARBA" id="ARBA00008107"/>
    </source>
</evidence>
<dbReference type="PANTHER" id="PTHR42930:SF3">
    <property type="entry name" value="PHOSPHATE-SPECIFIC TRANSPORT SYSTEM ACCESSORY PROTEIN PHOU"/>
    <property type="match status" value="1"/>
</dbReference>
<organism evidence="10 11">
    <name type="scientific">Candidatus Barnesiella excrementipullorum</name>
    <dbReference type="NCBI Taxonomy" id="2838479"/>
    <lineage>
        <taxon>Bacteria</taxon>
        <taxon>Pseudomonadati</taxon>
        <taxon>Bacteroidota</taxon>
        <taxon>Bacteroidia</taxon>
        <taxon>Bacteroidales</taxon>
        <taxon>Barnesiellaceae</taxon>
        <taxon>Barnesiella</taxon>
    </lineage>
</organism>
<name>A0A9D1VR05_9BACT</name>
<evidence type="ECO:0000256" key="8">
    <source>
        <dbReference type="PIRNR" id="PIRNR003107"/>
    </source>
</evidence>
<reference evidence="10" key="1">
    <citation type="journal article" date="2021" name="PeerJ">
        <title>Extensive microbial diversity within the chicken gut microbiome revealed by metagenomics and culture.</title>
        <authorList>
            <person name="Gilroy R."/>
            <person name="Ravi A."/>
            <person name="Getino M."/>
            <person name="Pursley I."/>
            <person name="Horton D.L."/>
            <person name="Alikhan N.F."/>
            <person name="Baker D."/>
            <person name="Gharbi K."/>
            <person name="Hall N."/>
            <person name="Watson M."/>
            <person name="Adriaenssens E.M."/>
            <person name="Foster-Nyarko E."/>
            <person name="Jarju S."/>
            <person name="Secka A."/>
            <person name="Antonio M."/>
            <person name="Oren A."/>
            <person name="Chaudhuri R.R."/>
            <person name="La Ragione R."/>
            <person name="Hildebrand F."/>
            <person name="Pallen M.J."/>
        </authorList>
    </citation>
    <scope>NUCLEOTIDE SEQUENCE</scope>
    <source>
        <strain evidence="10">ChiHjej12B11-16260</strain>
    </source>
</reference>
<evidence type="ECO:0000313" key="10">
    <source>
        <dbReference type="EMBL" id="HIX45351.1"/>
    </source>
</evidence>
<evidence type="ECO:0000256" key="6">
    <source>
        <dbReference type="ARBA" id="ARBA00022592"/>
    </source>
</evidence>
<keyword evidence="5 8" id="KW-0963">Cytoplasm</keyword>
<accession>A0A9D1VR05</accession>
<dbReference type="FunFam" id="1.20.58.220:FF:000004">
    <property type="entry name" value="Phosphate-specific transport system accessory protein PhoU"/>
    <property type="match status" value="1"/>
</dbReference>
<evidence type="ECO:0000259" key="9">
    <source>
        <dbReference type="Pfam" id="PF01895"/>
    </source>
</evidence>
<protein>
    <recommendedName>
        <fullName evidence="8">Phosphate-specific transport system accessory protein PhoU</fullName>
    </recommendedName>
</protein>
<keyword evidence="6 8" id="KW-0592">Phosphate transport</keyword>
<feature type="domain" description="PhoU" evidence="9">
    <location>
        <begin position="123"/>
        <end position="207"/>
    </location>
</feature>
<dbReference type="GO" id="GO:0006817">
    <property type="term" value="P:phosphate ion transport"/>
    <property type="evidence" value="ECO:0007669"/>
    <property type="project" value="UniProtKB-KW"/>
</dbReference>